<proteinExistence type="inferred from homology"/>
<dbReference type="Gene3D" id="3.30.300.30">
    <property type="match status" value="1"/>
</dbReference>
<evidence type="ECO:0000313" key="5">
    <source>
        <dbReference type="EMBL" id="XFO68418.1"/>
    </source>
</evidence>
<sequence>MSFETLTQLLKYRALNDSERIFISRPEQGKDLTYGTFYLAAQKFAQQLERQGLQKGGRVAMILENGANWVIAFWGILLAGGVVVPLNPRFKPAEISGLLEQAETQLVIVNNEGAKALPPDLLTGSHSWQRTSIDEKEEICIITVLEQTSKDVVRENKPNSNNEALLLFTSGSTGVPKGVVLTHGNLLSEAGFIGQGHQLTATDIVLCILPFFHINGLVITMITPVFTGGRAVIPHKFSAGRFWELVNQYQVTWFSAVPTILSILLSRDEAIVVRTTRLRFARSASSSLPVAILQEFESRYGVPVIEAYGLSETGSQVATNPLPPGVRKAGSVGLPAGNKIQVVDELGNTVSTGTTGEVIIQGANVTKGYLNNPQANRESFKNGWFYTGDLGYFDEDGYLFLTGRKKELINRAGEKISPREVDEILYQLPEIEVAAAVGVPDDLFGEEIVAFVQLRPGSQLSTECVLKHCKVHLVDFKIPKNILFIDDFPKGPNGKIQRRKLVGLYSRLTAASPTPGRE</sequence>
<dbReference type="InterPro" id="IPR025110">
    <property type="entry name" value="AMP-bd_C"/>
</dbReference>
<comment type="similarity">
    <text evidence="1">Belongs to the ATP-dependent AMP-binding enzyme family.</text>
</comment>
<dbReference type="InterPro" id="IPR020845">
    <property type="entry name" value="AMP-binding_CS"/>
</dbReference>
<dbReference type="Pfam" id="PF00501">
    <property type="entry name" value="AMP-binding"/>
    <property type="match status" value="1"/>
</dbReference>
<dbReference type="EC" id="6.2.1.-" evidence="5"/>
<evidence type="ECO:0000313" key="6">
    <source>
        <dbReference type="Proteomes" id="UP000216752"/>
    </source>
</evidence>
<dbReference type="Gene3D" id="3.40.50.12780">
    <property type="entry name" value="N-terminal domain of ligase-like"/>
    <property type="match status" value="1"/>
</dbReference>
<dbReference type="Proteomes" id="UP000216752">
    <property type="component" value="Chromosome"/>
</dbReference>
<evidence type="ECO:0000256" key="2">
    <source>
        <dbReference type="ARBA" id="ARBA00022598"/>
    </source>
</evidence>
<dbReference type="RefSeq" id="WP_094606466.1">
    <property type="nucleotide sequence ID" value="NZ_CP155573.1"/>
</dbReference>
<keyword evidence="6" id="KW-1185">Reference proteome</keyword>
<dbReference type="PANTHER" id="PTHR43201">
    <property type="entry name" value="ACYL-COA SYNTHETASE"/>
    <property type="match status" value="1"/>
</dbReference>
<dbReference type="PANTHER" id="PTHR43201:SF5">
    <property type="entry name" value="MEDIUM-CHAIN ACYL-COA LIGASE ACSF2, MITOCHONDRIAL"/>
    <property type="match status" value="1"/>
</dbReference>
<accession>A0ABZ3ISL8</accession>
<dbReference type="SUPFAM" id="SSF56801">
    <property type="entry name" value="Acetyl-CoA synthetase-like"/>
    <property type="match status" value="1"/>
</dbReference>
<feature type="domain" description="AMP-binding enzyme C-terminal" evidence="4">
    <location>
        <begin position="420"/>
        <end position="495"/>
    </location>
</feature>
<dbReference type="InterPro" id="IPR042099">
    <property type="entry name" value="ANL_N_sf"/>
</dbReference>
<dbReference type="InterPro" id="IPR045851">
    <property type="entry name" value="AMP-bd_C_sf"/>
</dbReference>
<dbReference type="GO" id="GO:0016874">
    <property type="term" value="F:ligase activity"/>
    <property type="evidence" value="ECO:0007669"/>
    <property type="project" value="UniProtKB-KW"/>
</dbReference>
<dbReference type="InterPro" id="IPR000873">
    <property type="entry name" value="AMP-dep_synth/lig_dom"/>
</dbReference>
<dbReference type="Pfam" id="PF13193">
    <property type="entry name" value="AMP-binding_C"/>
    <property type="match status" value="1"/>
</dbReference>
<evidence type="ECO:0000259" key="3">
    <source>
        <dbReference type="Pfam" id="PF00501"/>
    </source>
</evidence>
<evidence type="ECO:0000259" key="4">
    <source>
        <dbReference type="Pfam" id="PF13193"/>
    </source>
</evidence>
<protein>
    <submittedName>
        <fullName evidence="5">Sulfoacetate--CoA ligase</fullName>
        <ecNumber evidence="5">6.2.1.-</ecNumber>
    </submittedName>
</protein>
<reference evidence="5" key="1">
    <citation type="submission" date="2024-05" db="EMBL/GenBank/DDBJ databases">
        <title>Isolation and characterization of Sporomusa carbonis sp. nov., a carboxydotrophic hydrogenogen in the genus of Sporomusa isolated from a charcoal burning pile.</title>
        <authorList>
            <person name="Boeer T."/>
            <person name="Rosenbaum F."/>
            <person name="Eysell L."/>
            <person name="Mueller V."/>
            <person name="Daniel R."/>
            <person name="Poehlein A."/>
        </authorList>
    </citation>
    <scope>NUCLEOTIDE SEQUENCE [LARGE SCALE GENOMIC DNA]</scope>
    <source>
        <strain evidence="5">DSM 10669</strain>
    </source>
</reference>
<organism evidence="5 6">
    <name type="scientific">Sporomusa silvacetica DSM 10669</name>
    <dbReference type="NCBI Taxonomy" id="1123289"/>
    <lineage>
        <taxon>Bacteria</taxon>
        <taxon>Bacillati</taxon>
        <taxon>Bacillota</taxon>
        <taxon>Negativicutes</taxon>
        <taxon>Selenomonadales</taxon>
        <taxon>Sporomusaceae</taxon>
        <taxon>Sporomusa</taxon>
    </lineage>
</organism>
<dbReference type="EMBL" id="CP155573">
    <property type="protein sequence ID" value="XFO68418.1"/>
    <property type="molecule type" value="Genomic_DNA"/>
</dbReference>
<name>A0ABZ3ISL8_9FIRM</name>
<keyword evidence="2 5" id="KW-0436">Ligase</keyword>
<evidence type="ECO:0000256" key="1">
    <source>
        <dbReference type="ARBA" id="ARBA00006432"/>
    </source>
</evidence>
<dbReference type="PROSITE" id="PS00455">
    <property type="entry name" value="AMP_BINDING"/>
    <property type="match status" value="1"/>
</dbReference>
<feature type="domain" description="AMP-dependent synthetase/ligase" evidence="3">
    <location>
        <begin position="17"/>
        <end position="370"/>
    </location>
</feature>
<gene>
    <name evidence="5" type="primary">sauT</name>
    <name evidence="5" type="ORF">SPSIL_046410</name>
</gene>